<reference evidence="2" key="1">
    <citation type="journal article" date="2021" name="PeerJ">
        <title>Extensive microbial diversity within the chicken gut microbiome revealed by metagenomics and culture.</title>
        <authorList>
            <person name="Gilroy R."/>
            <person name="Ravi A."/>
            <person name="Getino M."/>
            <person name="Pursley I."/>
            <person name="Horton D.L."/>
            <person name="Alikhan N.F."/>
            <person name="Baker D."/>
            <person name="Gharbi K."/>
            <person name="Hall N."/>
            <person name="Watson M."/>
            <person name="Adriaenssens E.M."/>
            <person name="Foster-Nyarko E."/>
            <person name="Jarju S."/>
            <person name="Secka A."/>
            <person name="Antonio M."/>
            <person name="Oren A."/>
            <person name="Chaudhuri R.R."/>
            <person name="La Ragione R."/>
            <person name="Hildebrand F."/>
            <person name="Pallen M.J."/>
        </authorList>
    </citation>
    <scope>NUCLEOTIDE SEQUENCE</scope>
    <source>
        <strain evidence="2">CHK188-4685</strain>
    </source>
</reference>
<feature type="transmembrane region" description="Helical" evidence="1">
    <location>
        <begin position="118"/>
        <end position="138"/>
    </location>
</feature>
<comment type="caution">
    <text evidence="2">The sequence shown here is derived from an EMBL/GenBank/DDBJ whole genome shotgun (WGS) entry which is preliminary data.</text>
</comment>
<keyword evidence="1" id="KW-1133">Transmembrane helix</keyword>
<dbReference type="InterPro" id="IPR020144">
    <property type="entry name" value="SpoVAB"/>
</dbReference>
<feature type="transmembrane region" description="Helical" evidence="1">
    <location>
        <begin position="6"/>
        <end position="32"/>
    </location>
</feature>
<evidence type="ECO:0000313" key="3">
    <source>
        <dbReference type="Proteomes" id="UP000886804"/>
    </source>
</evidence>
<accession>A0A9D2L6B8</accession>
<keyword evidence="1" id="KW-0812">Transmembrane</keyword>
<reference evidence="2" key="2">
    <citation type="submission" date="2021-04" db="EMBL/GenBank/DDBJ databases">
        <authorList>
            <person name="Gilroy R."/>
        </authorList>
    </citation>
    <scope>NUCLEOTIDE SEQUENCE</scope>
    <source>
        <strain evidence="2">CHK188-4685</strain>
    </source>
</reference>
<sequence>MIRYLFLGFIGLCAGGVIAAGVFAFLVMIGVFPRLIGKTSTKKYILLYETVIIAGGVLGNLADLYEPFLVAGEFWGQLLLGIFGTAVGIFTGCLFMSLAETLKALPTVARRIRLAVGLPWLILALALGKLTGSLIYFINGFG</sequence>
<organism evidence="2 3">
    <name type="scientific">Candidatus Enterocloster faecavium</name>
    <dbReference type="NCBI Taxonomy" id="2838560"/>
    <lineage>
        <taxon>Bacteria</taxon>
        <taxon>Bacillati</taxon>
        <taxon>Bacillota</taxon>
        <taxon>Clostridia</taxon>
        <taxon>Lachnospirales</taxon>
        <taxon>Lachnospiraceae</taxon>
        <taxon>Enterocloster</taxon>
    </lineage>
</organism>
<evidence type="ECO:0000256" key="1">
    <source>
        <dbReference type="SAM" id="Phobius"/>
    </source>
</evidence>
<keyword evidence="1" id="KW-0472">Membrane</keyword>
<feature type="transmembrane region" description="Helical" evidence="1">
    <location>
        <begin position="74"/>
        <end position="98"/>
    </location>
</feature>
<feature type="transmembrane region" description="Helical" evidence="1">
    <location>
        <begin position="44"/>
        <end position="62"/>
    </location>
</feature>
<dbReference type="EMBL" id="DWYS01000037">
    <property type="protein sequence ID" value="HJB06774.1"/>
    <property type="molecule type" value="Genomic_DNA"/>
</dbReference>
<name>A0A9D2L6B8_9FIRM</name>
<evidence type="ECO:0000313" key="2">
    <source>
        <dbReference type="EMBL" id="HJB06774.1"/>
    </source>
</evidence>
<dbReference type="Pfam" id="PF13782">
    <property type="entry name" value="SpoVAB"/>
    <property type="match status" value="1"/>
</dbReference>
<dbReference type="Proteomes" id="UP000886804">
    <property type="component" value="Unassembled WGS sequence"/>
</dbReference>
<protein>
    <submittedName>
        <fullName evidence="2">Stage V sporulation protein AB</fullName>
    </submittedName>
</protein>
<gene>
    <name evidence="2" type="ORF">H9716_02790</name>
</gene>
<dbReference type="AlphaFoldDB" id="A0A9D2L6B8"/>
<proteinExistence type="predicted"/>